<keyword evidence="3" id="KW-1185">Reference proteome</keyword>
<feature type="transmembrane region" description="Helical" evidence="1">
    <location>
        <begin position="51"/>
        <end position="69"/>
    </location>
</feature>
<proteinExistence type="predicted"/>
<comment type="caution">
    <text evidence="2">The sequence shown here is derived from an EMBL/GenBank/DDBJ whole genome shotgun (WGS) entry which is preliminary data.</text>
</comment>
<evidence type="ECO:0000256" key="1">
    <source>
        <dbReference type="SAM" id="Phobius"/>
    </source>
</evidence>
<protein>
    <submittedName>
        <fullName evidence="2">Uncharacterized protein</fullName>
    </submittedName>
</protein>
<keyword evidence="1" id="KW-0472">Membrane</keyword>
<sequence length="176" mass="19158">MLGELAAAGFVEQGTGVTPHLRFTGASTGQDLVGEGPQLTSATPRSDKSTIFASVLFTALALGGLLVMVGSGPRTHRFAVDERGLWWRAGRNSHLIAWEELCAVRGQEPRQPVKGDPNSKATLPALVFTRPSLRNRHKALLQQLPTAAQQVQLRLPNDAVRQLTREIARVRPDLLR</sequence>
<gene>
    <name evidence="2" type="ORF">R4I43_20580</name>
</gene>
<dbReference type="RefSeq" id="WP_324267292.1">
    <property type="nucleotide sequence ID" value="NZ_JAWLNX010000014.1"/>
</dbReference>
<dbReference type="Proteomes" id="UP001327093">
    <property type="component" value="Unassembled WGS sequence"/>
</dbReference>
<keyword evidence="1" id="KW-1133">Transmembrane helix</keyword>
<organism evidence="2 3">
    <name type="scientific">Saccharopolyspora mangrovi</name>
    <dbReference type="NCBI Taxonomy" id="3082379"/>
    <lineage>
        <taxon>Bacteria</taxon>
        <taxon>Bacillati</taxon>
        <taxon>Actinomycetota</taxon>
        <taxon>Actinomycetes</taxon>
        <taxon>Pseudonocardiales</taxon>
        <taxon>Pseudonocardiaceae</taxon>
        <taxon>Saccharopolyspora</taxon>
    </lineage>
</organism>
<evidence type="ECO:0000313" key="2">
    <source>
        <dbReference type="EMBL" id="MEB3369809.1"/>
    </source>
</evidence>
<keyword evidence="1" id="KW-0812">Transmembrane</keyword>
<accession>A0ABU6AEI8</accession>
<name>A0ABU6AEI8_9PSEU</name>
<dbReference type="EMBL" id="JAWLNX010000014">
    <property type="protein sequence ID" value="MEB3369809.1"/>
    <property type="molecule type" value="Genomic_DNA"/>
</dbReference>
<evidence type="ECO:0000313" key="3">
    <source>
        <dbReference type="Proteomes" id="UP001327093"/>
    </source>
</evidence>
<reference evidence="2 3" key="1">
    <citation type="submission" date="2023-10" db="EMBL/GenBank/DDBJ databases">
        <title>Saccharopolyspora sp. nov., isolated from mangrove soil.</title>
        <authorList>
            <person name="Lu Y."/>
            <person name="Liu W."/>
        </authorList>
    </citation>
    <scope>NUCLEOTIDE SEQUENCE [LARGE SCALE GENOMIC DNA]</scope>
    <source>
        <strain evidence="2 3">S2-29</strain>
    </source>
</reference>